<evidence type="ECO:0000256" key="5">
    <source>
        <dbReference type="ARBA" id="ARBA00023136"/>
    </source>
</evidence>
<keyword evidence="6 7" id="KW-0998">Cell outer membrane</keyword>
<dbReference type="Gene3D" id="2.60.40.1120">
    <property type="entry name" value="Carboxypeptidase-like, regulatory domain"/>
    <property type="match status" value="1"/>
</dbReference>
<dbReference type="Pfam" id="PF13715">
    <property type="entry name" value="CarbopepD_reg_2"/>
    <property type="match status" value="1"/>
</dbReference>
<organism evidence="9 10">
    <name type="scientific">Fibrisoma montanum</name>
    <dbReference type="NCBI Taxonomy" id="2305895"/>
    <lineage>
        <taxon>Bacteria</taxon>
        <taxon>Pseudomonadati</taxon>
        <taxon>Bacteroidota</taxon>
        <taxon>Cytophagia</taxon>
        <taxon>Cytophagales</taxon>
        <taxon>Spirosomataceae</taxon>
        <taxon>Fibrisoma</taxon>
    </lineage>
</organism>
<gene>
    <name evidence="9" type="ORF">DYU11_12915</name>
</gene>
<dbReference type="Gene3D" id="2.40.170.20">
    <property type="entry name" value="TonB-dependent receptor, beta-barrel domain"/>
    <property type="match status" value="1"/>
</dbReference>
<dbReference type="SUPFAM" id="SSF56935">
    <property type="entry name" value="Porins"/>
    <property type="match status" value="1"/>
</dbReference>
<dbReference type="GO" id="GO:0009279">
    <property type="term" value="C:cell outer membrane"/>
    <property type="evidence" value="ECO:0007669"/>
    <property type="project" value="UniProtKB-SubCell"/>
</dbReference>
<dbReference type="InterPro" id="IPR023997">
    <property type="entry name" value="TonB-dep_OMP_SusC/RagA_CS"/>
</dbReference>
<dbReference type="Pfam" id="PF07715">
    <property type="entry name" value="Plug"/>
    <property type="match status" value="1"/>
</dbReference>
<evidence type="ECO:0000256" key="7">
    <source>
        <dbReference type="PROSITE-ProRule" id="PRU01360"/>
    </source>
</evidence>
<comment type="similarity">
    <text evidence="7">Belongs to the TonB-dependent receptor family.</text>
</comment>
<evidence type="ECO:0000313" key="10">
    <source>
        <dbReference type="Proteomes" id="UP000283523"/>
    </source>
</evidence>
<evidence type="ECO:0000256" key="1">
    <source>
        <dbReference type="ARBA" id="ARBA00004571"/>
    </source>
</evidence>
<dbReference type="PROSITE" id="PS52016">
    <property type="entry name" value="TONB_DEPENDENT_REC_3"/>
    <property type="match status" value="1"/>
</dbReference>
<evidence type="ECO:0000313" key="9">
    <source>
        <dbReference type="EMBL" id="RIV23860.1"/>
    </source>
</evidence>
<evidence type="ECO:0000256" key="3">
    <source>
        <dbReference type="ARBA" id="ARBA00022452"/>
    </source>
</evidence>
<dbReference type="NCBIfam" id="TIGR04057">
    <property type="entry name" value="SusC_RagA_signa"/>
    <property type="match status" value="1"/>
</dbReference>
<dbReference type="OrthoDB" id="9768177at2"/>
<keyword evidence="10" id="KW-1185">Reference proteome</keyword>
<dbReference type="InterPro" id="IPR012910">
    <property type="entry name" value="Plug_dom"/>
</dbReference>
<sequence>MLVRSFSVFPFCSIVLTNSKCAMNVYSSCRSGYLRYLLVLVWIMSALAGPTVRASDSPDSQLLRITGTVTDQANQPLAGVSIVEKQTKRGTVSDANGQFSIEVASGATLVFSFIGFDTREVAVSSQTSLTVQLTESATQLNEVVAVGYQTLRKSDVTGAIANVKARELNVTAPTLGQALVGKLAGVQVSQVSGAPYIATKIRVRGIGSINASSDPLYVIDGFPAGNDVFINPNDIESIDILKDAASAAIYGSRASGGVVLITTKRGKEGKARIDYEYQFGINQLANKVKLLNSTEFVELLIDARNNTYRDLMQNAGRPFTNANFSDPNATRVANVGNAGAVQIPTEFYDFANQRMIAPQYNTDWQDVLYRNAPVNRHNLSFSGGNATTRYLISAGYLNQQGILDPTRQERLNVRANIDGDISKKLKVGTSIFVTSTNSREVQEGRFNQGPILGALIYMPIFRAFDDNGNLLKNEAASKAPQFGYQTIENPLALARETNITRRGLRSTINGTASYEIIPGLTARANLGFQAYNEKYEYYLPTSLSSGNNPPYSPAAIAAARATAATTATQNLLGEFTATYNRQFGPHNLSLLAGYTAQKTTGDIISVTAQGFQNDRVQEITAKGADPSFFALNNGTRKYNETLLSYLARATYSFNEKYFLTAAFRTDGSSRFGPLNRWGNFPSVSAGWTVSNEPFYQDWLGDASTLKLRASWGLTGNYNIGNYNYLQTMASPGGTVFGTGTIQTAVSAGAIKDQGLGWESTSQYNLGVDLGLFNNRLLLIANGYISNSYDLLFNQPISAVSGTSSILTNLRNSKIENKGLEFQVDGRVISSGDFRLNLSGNFSLNRNKVLDMGGANTIIGIGAERTYITHITQEGQPIGMFYGFKVVGMVRESDMEAIAQDNANYNSATQTFAPGYVRKGPPRSTASSNPLRPGDLIFEDVNGDGVVNDADKRVIGSPYPKFSYGFSATASYKALDINATFNGTYGNEVLDGQDYYVFNMEASGNQYSVVTERYRSEAQPGNGEIYRASRGGTQSNSTRLSTFYLQNGSFLRCTNITLGYNLPASLLSKVRVSGLRVYLNVNNAFTLTKYKGYNPEVDYNYNTYYDAATGTTGGTTSAGSNLTPGVDYGVYPLARGYNVGVKLTF</sequence>
<dbReference type="NCBIfam" id="TIGR04056">
    <property type="entry name" value="OMP_RagA_SusC"/>
    <property type="match status" value="1"/>
</dbReference>
<evidence type="ECO:0000256" key="2">
    <source>
        <dbReference type="ARBA" id="ARBA00022448"/>
    </source>
</evidence>
<dbReference type="Gene3D" id="2.170.130.10">
    <property type="entry name" value="TonB-dependent receptor, plug domain"/>
    <property type="match status" value="1"/>
</dbReference>
<feature type="domain" description="TonB-dependent receptor plug" evidence="8">
    <location>
        <begin position="153"/>
        <end position="258"/>
    </location>
</feature>
<comment type="caution">
    <text evidence="9">The sequence shown here is derived from an EMBL/GenBank/DDBJ whole genome shotgun (WGS) entry which is preliminary data.</text>
</comment>
<dbReference type="InterPro" id="IPR039426">
    <property type="entry name" value="TonB-dep_rcpt-like"/>
</dbReference>
<keyword evidence="3 7" id="KW-1134">Transmembrane beta strand</keyword>
<evidence type="ECO:0000256" key="6">
    <source>
        <dbReference type="ARBA" id="ARBA00023237"/>
    </source>
</evidence>
<keyword evidence="5 7" id="KW-0472">Membrane</keyword>
<dbReference type="EMBL" id="QXED01000003">
    <property type="protein sequence ID" value="RIV23860.1"/>
    <property type="molecule type" value="Genomic_DNA"/>
</dbReference>
<keyword evidence="4 7" id="KW-0812">Transmembrane</keyword>
<dbReference type="InterPro" id="IPR037066">
    <property type="entry name" value="Plug_dom_sf"/>
</dbReference>
<dbReference type="InterPro" id="IPR008969">
    <property type="entry name" value="CarboxyPept-like_regulatory"/>
</dbReference>
<comment type="subcellular location">
    <subcellularLocation>
        <location evidence="1 7">Cell outer membrane</location>
        <topology evidence="1 7">Multi-pass membrane protein</topology>
    </subcellularLocation>
</comment>
<dbReference type="AlphaFoldDB" id="A0A418MBY9"/>
<dbReference type="InterPro" id="IPR036942">
    <property type="entry name" value="Beta-barrel_TonB_sf"/>
</dbReference>
<protein>
    <submittedName>
        <fullName evidence="9">TonB-dependent receptor</fullName>
    </submittedName>
</protein>
<reference evidence="9 10" key="1">
    <citation type="submission" date="2018-08" db="EMBL/GenBank/DDBJ databases">
        <title>Fibrisoma montanum sp. nov., isolated from Danxia mountain soil.</title>
        <authorList>
            <person name="Huang Y."/>
        </authorList>
    </citation>
    <scope>NUCLEOTIDE SEQUENCE [LARGE SCALE GENOMIC DNA]</scope>
    <source>
        <strain evidence="9 10">HYT19</strain>
    </source>
</reference>
<dbReference type="SUPFAM" id="SSF49464">
    <property type="entry name" value="Carboxypeptidase regulatory domain-like"/>
    <property type="match status" value="1"/>
</dbReference>
<keyword evidence="2 7" id="KW-0813">Transport</keyword>
<keyword evidence="9" id="KW-0675">Receptor</keyword>
<evidence type="ECO:0000259" key="8">
    <source>
        <dbReference type="Pfam" id="PF07715"/>
    </source>
</evidence>
<evidence type="ECO:0000256" key="4">
    <source>
        <dbReference type="ARBA" id="ARBA00022692"/>
    </source>
</evidence>
<dbReference type="Proteomes" id="UP000283523">
    <property type="component" value="Unassembled WGS sequence"/>
</dbReference>
<accession>A0A418MBY9</accession>
<name>A0A418MBY9_9BACT</name>
<dbReference type="InterPro" id="IPR023996">
    <property type="entry name" value="TonB-dep_OMP_SusC/RagA"/>
</dbReference>
<proteinExistence type="inferred from homology"/>